<comment type="caution">
    <text evidence="2">The sequence shown here is derived from an EMBL/GenBank/DDBJ whole genome shotgun (WGS) entry which is preliminary data.</text>
</comment>
<dbReference type="PROSITE" id="PS50005">
    <property type="entry name" value="TPR"/>
    <property type="match status" value="2"/>
</dbReference>
<dbReference type="OrthoDB" id="9810596at2"/>
<dbReference type="STRING" id="346185.AAY42_09885"/>
<dbReference type="InterPro" id="IPR019734">
    <property type="entry name" value="TPR_rpt"/>
</dbReference>
<dbReference type="SUPFAM" id="SSF48452">
    <property type="entry name" value="TPR-like"/>
    <property type="match status" value="1"/>
</dbReference>
<feature type="repeat" description="TPR" evidence="1">
    <location>
        <begin position="252"/>
        <end position="285"/>
    </location>
</feature>
<dbReference type="RefSeq" id="WP_055394701.1">
    <property type="nucleotide sequence ID" value="NZ_LCTZ01000002.1"/>
</dbReference>
<proteinExistence type="predicted"/>
<dbReference type="EMBL" id="LCTZ01000002">
    <property type="protein sequence ID" value="KQC30151.1"/>
    <property type="molecule type" value="Genomic_DNA"/>
</dbReference>
<evidence type="ECO:0000256" key="1">
    <source>
        <dbReference type="PROSITE-ProRule" id="PRU00339"/>
    </source>
</evidence>
<dbReference type="Pfam" id="PF13174">
    <property type="entry name" value="TPR_6"/>
    <property type="match status" value="1"/>
</dbReference>
<dbReference type="PANTHER" id="PTHR12558:SF13">
    <property type="entry name" value="CELL DIVISION CYCLE PROTEIN 27 HOMOLOG"/>
    <property type="match status" value="1"/>
</dbReference>
<dbReference type="Gene3D" id="1.25.40.10">
    <property type="entry name" value="Tetratricopeptide repeat domain"/>
    <property type="match status" value="1"/>
</dbReference>
<name>A0A0Q1DMD1_9FLAO</name>
<sequence length="379" mass="44414">MRKYCFYALLILYTIQGWSQSRSQIKADSLYLIGNYAEAINAYSKVGNEKSSMQIARAYSAIGNKEKAILQYLDIIKNNESHVLARFELGKIYEKTDLDKAQEVFESLINPRSENPEFYYYLGKILQSKLDYQKGNKALKKAIDLDSTHLRSIYLLGKYYVSVEEPSNALETIELGLKTAPNDVALLNLKALAHFNSGFYDKSAPLFLRLLELGEKKPFVYRKLGYSQFKNHDLDNAKETYQTLAKIKNNEADAYFGLGEVYLEEKKLDSAETYFKKSIEERKYVFDNEYRNLGRIARLKNQLKKSLDYYTKAWEENKANFINYYQVCVLADEYYKDPKTRLEYYERLLTDFKNVPLFISERVKKRISELKEEIHYKSD</sequence>
<dbReference type="Pfam" id="PF13432">
    <property type="entry name" value="TPR_16"/>
    <property type="match status" value="2"/>
</dbReference>
<gene>
    <name evidence="2" type="ORF">AAY42_09885</name>
</gene>
<dbReference type="InterPro" id="IPR011990">
    <property type="entry name" value="TPR-like_helical_dom_sf"/>
</dbReference>
<dbReference type="AlphaFoldDB" id="A0A0Q1DMD1"/>
<organism evidence="2 3">
    <name type="scientific">Flagellimonas eckloniae</name>
    <dbReference type="NCBI Taxonomy" id="346185"/>
    <lineage>
        <taxon>Bacteria</taxon>
        <taxon>Pseudomonadati</taxon>
        <taxon>Bacteroidota</taxon>
        <taxon>Flavobacteriia</taxon>
        <taxon>Flavobacteriales</taxon>
        <taxon>Flavobacteriaceae</taxon>
        <taxon>Flagellimonas</taxon>
    </lineage>
</organism>
<keyword evidence="3" id="KW-1185">Reference proteome</keyword>
<evidence type="ECO:0000313" key="2">
    <source>
        <dbReference type="EMBL" id="KQC30151.1"/>
    </source>
</evidence>
<dbReference type="Proteomes" id="UP000050827">
    <property type="component" value="Unassembled WGS sequence"/>
</dbReference>
<evidence type="ECO:0000313" key="3">
    <source>
        <dbReference type="Proteomes" id="UP000050827"/>
    </source>
</evidence>
<protein>
    <submittedName>
        <fullName evidence="2">Uncharacterized protein</fullName>
    </submittedName>
</protein>
<feature type="repeat" description="TPR" evidence="1">
    <location>
        <begin position="116"/>
        <end position="149"/>
    </location>
</feature>
<dbReference type="SMART" id="SM00028">
    <property type="entry name" value="TPR"/>
    <property type="match status" value="7"/>
</dbReference>
<reference evidence="2 3" key="1">
    <citation type="submission" date="2015-04" db="EMBL/GenBank/DDBJ databases">
        <title>Complete genome of flavobacterium.</title>
        <authorList>
            <person name="Kwon Y.M."/>
            <person name="Kim S.-J."/>
        </authorList>
    </citation>
    <scope>NUCLEOTIDE SEQUENCE [LARGE SCALE GENOMIC DNA]</scope>
    <source>
        <strain evidence="2 3">DK169</strain>
    </source>
</reference>
<keyword evidence="1" id="KW-0802">TPR repeat</keyword>
<dbReference type="PANTHER" id="PTHR12558">
    <property type="entry name" value="CELL DIVISION CYCLE 16,23,27"/>
    <property type="match status" value="1"/>
</dbReference>
<accession>A0A0Q1DMD1</accession>